<dbReference type="AlphaFoldDB" id="A0A1C0A811"/>
<dbReference type="InterPro" id="IPR000983">
    <property type="entry name" value="Bac_GSPG_pilin"/>
</dbReference>
<evidence type="ECO:0000313" key="3">
    <source>
        <dbReference type="EMBL" id="OCL26372.1"/>
    </source>
</evidence>
<sequence>MFNQFQNEDGFTLIEIMIVISVIAILLGMVIPNGTKVQEKSELTVIKKQLKTLKSFNEMLKIEYKNYPSYGNSNYLLPDALQEYVPLEDNNYKYLSDGSKDINNCDGIFNEFGERADVFGATKYIIWYDNKVGGRYYYIDSSSYEIESSLGKPSLP</sequence>
<evidence type="ECO:0000313" key="4">
    <source>
        <dbReference type="Proteomes" id="UP000093514"/>
    </source>
</evidence>
<feature type="transmembrane region" description="Helical" evidence="2">
    <location>
        <begin position="12"/>
        <end position="31"/>
    </location>
</feature>
<dbReference type="NCBIfam" id="TIGR02532">
    <property type="entry name" value="IV_pilin_GFxxxE"/>
    <property type="match status" value="1"/>
</dbReference>
<dbReference type="PRINTS" id="PR00813">
    <property type="entry name" value="BCTERIALGSPG"/>
</dbReference>
<protein>
    <recommendedName>
        <fullName evidence="5">Prepilin-type N-terminal cleavage/methylation domain-containing protein</fullName>
    </recommendedName>
</protein>
<dbReference type="Pfam" id="PF07963">
    <property type="entry name" value="N_methyl"/>
    <property type="match status" value="1"/>
</dbReference>
<evidence type="ECO:0008006" key="5">
    <source>
        <dbReference type="Google" id="ProtNLM"/>
    </source>
</evidence>
<dbReference type="SUPFAM" id="SSF54523">
    <property type="entry name" value="Pili subunits"/>
    <property type="match status" value="1"/>
</dbReference>
<comment type="caution">
    <text evidence="3">The sequence shown here is derived from an EMBL/GenBank/DDBJ whole genome shotgun (WGS) entry which is preliminary data.</text>
</comment>
<dbReference type="Gene3D" id="3.30.700.10">
    <property type="entry name" value="Glycoprotein, Type 4 Pilin"/>
    <property type="match status" value="1"/>
</dbReference>
<dbReference type="RefSeq" id="WP_068718132.1">
    <property type="nucleotide sequence ID" value="NZ_LWDV01000009.1"/>
</dbReference>
<dbReference type="InterPro" id="IPR045584">
    <property type="entry name" value="Pilin-like"/>
</dbReference>
<dbReference type="OrthoDB" id="2111989at2"/>
<keyword evidence="2" id="KW-1133">Transmembrane helix</keyword>
<dbReference type="Proteomes" id="UP000093514">
    <property type="component" value="Unassembled WGS sequence"/>
</dbReference>
<keyword evidence="1" id="KW-0488">Methylation</keyword>
<gene>
    <name evidence="3" type="ORF">U472_10230</name>
</gene>
<organism evidence="3 4">
    <name type="scientific">Orenia metallireducens</name>
    <dbReference type="NCBI Taxonomy" id="1413210"/>
    <lineage>
        <taxon>Bacteria</taxon>
        <taxon>Bacillati</taxon>
        <taxon>Bacillota</taxon>
        <taxon>Clostridia</taxon>
        <taxon>Halanaerobiales</taxon>
        <taxon>Halobacteroidaceae</taxon>
        <taxon>Orenia</taxon>
    </lineage>
</organism>
<evidence type="ECO:0000256" key="2">
    <source>
        <dbReference type="SAM" id="Phobius"/>
    </source>
</evidence>
<keyword evidence="2" id="KW-0472">Membrane</keyword>
<dbReference type="InterPro" id="IPR012902">
    <property type="entry name" value="N_methyl_site"/>
</dbReference>
<accession>A0A1C0A811</accession>
<reference evidence="4" key="1">
    <citation type="submission" date="2016-07" db="EMBL/GenBank/DDBJ databases">
        <authorList>
            <person name="Florea S."/>
            <person name="Webb J.S."/>
            <person name="Jaromczyk J."/>
            <person name="Schardl C.L."/>
        </authorList>
    </citation>
    <scope>NUCLEOTIDE SEQUENCE [LARGE SCALE GENOMIC DNA]</scope>
    <source>
        <strain evidence="4">Z6</strain>
    </source>
</reference>
<dbReference type="EMBL" id="LWDV01000009">
    <property type="protein sequence ID" value="OCL26372.1"/>
    <property type="molecule type" value="Genomic_DNA"/>
</dbReference>
<name>A0A1C0A811_9FIRM</name>
<proteinExistence type="predicted"/>
<keyword evidence="4" id="KW-1185">Reference proteome</keyword>
<evidence type="ECO:0000256" key="1">
    <source>
        <dbReference type="ARBA" id="ARBA00022481"/>
    </source>
</evidence>
<dbReference type="GO" id="GO:0015627">
    <property type="term" value="C:type II protein secretion system complex"/>
    <property type="evidence" value="ECO:0007669"/>
    <property type="project" value="InterPro"/>
</dbReference>
<reference evidence="3 4" key="2">
    <citation type="submission" date="2016-08" db="EMBL/GenBank/DDBJ databases">
        <title>Orenia metallireducens sp. nov. strain Z6, a Novel Metal-reducing Firmicute from the Deep Subsurface.</title>
        <authorList>
            <person name="Maxim B.I."/>
            <person name="Kenneth K."/>
            <person name="Flynn T.M."/>
            <person name="Oloughlin E.J."/>
            <person name="Locke R.A."/>
            <person name="Weber J.R."/>
            <person name="Egan S.M."/>
            <person name="Mackie R.I."/>
            <person name="Cann I.K."/>
        </authorList>
    </citation>
    <scope>NUCLEOTIDE SEQUENCE [LARGE SCALE GENOMIC DNA]</scope>
    <source>
        <strain evidence="3 4">Z6</strain>
    </source>
</reference>
<keyword evidence="2" id="KW-0812">Transmembrane</keyword>
<dbReference type="GO" id="GO:0015628">
    <property type="term" value="P:protein secretion by the type II secretion system"/>
    <property type="evidence" value="ECO:0007669"/>
    <property type="project" value="InterPro"/>
</dbReference>